<dbReference type="AlphaFoldDB" id="A0A3S1D4J2"/>
<reference evidence="1" key="1">
    <citation type="submission" date="2018-12" db="EMBL/GenBank/DDBJ databases">
        <authorList>
            <person name="Will S."/>
            <person name="Neumann-Schaal M."/>
            <person name="Henke P."/>
        </authorList>
    </citation>
    <scope>NUCLEOTIDE SEQUENCE</scope>
    <source>
        <strain evidence="1">PCC 7102</strain>
    </source>
</reference>
<accession>A0A3S1D4J2</accession>
<gene>
    <name evidence="1" type="ORF">DSM106972_050410</name>
</gene>
<protein>
    <submittedName>
        <fullName evidence="1">Uncharacterized protein</fullName>
    </submittedName>
</protein>
<dbReference type="RefSeq" id="WP_127083378.1">
    <property type="nucleotide sequence ID" value="NZ_RSCL01000013.1"/>
</dbReference>
<evidence type="ECO:0000313" key="1">
    <source>
        <dbReference type="EMBL" id="RUT03402.1"/>
    </source>
</evidence>
<dbReference type="Proteomes" id="UP000271624">
    <property type="component" value="Unassembled WGS sequence"/>
</dbReference>
<comment type="caution">
    <text evidence="1">The sequence shown here is derived from an EMBL/GenBank/DDBJ whole genome shotgun (WGS) entry which is preliminary data.</text>
</comment>
<dbReference type="OrthoDB" id="516605at2"/>
<proteinExistence type="predicted"/>
<name>A0A3S1D4J2_9CYAN</name>
<evidence type="ECO:0000313" key="2">
    <source>
        <dbReference type="Proteomes" id="UP000271624"/>
    </source>
</evidence>
<dbReference type="EMBL" id="RSCL01000013">
    <property type="protein sequence ID" value="RUT03402.1"/>
    <property type="molecule type" value="Genomic_DNA"/>
</dbReference>
<reference evidence="1" key="2">
    <citation type="journal article" date="2019" name="Genome Biol. Evol.">
        <title>Day and night: Metabolic profiles and evolutionary relationships of six axenic non-marine cyanobacteria.</title>
        <authorList>
            <person name="Will S.E."/>
            <person name="Henke P."/>
            <person name="Boedeker C."/>
            <person name="Huang S."/>
            <person name="Brinkmann H."/>
            <person name="Rohde M."/>
            <person name="Jarek M."/>
            <person name="Friedl T."/>
            <person name="Seufert S."/>
            <person name="Schumacher M."/>
            <person name="Overmann J."/>
            <person name="Neumann-Schaal M."/>
            <person name="Petersen J."/>
        </authorList>
    </citation>
    <scope>NUCLEOTIDE SEQUENCE [LARGE SCALE GENOMIC DNA]</scope>
    <source>
        <strain evidence="1">PCC 7102</strain>
    </source>
</reference>
<organism evidence="1 2">
    <name type="scientific">Dulcicalothrix desertica PCC 7102</name>
    <dbReference type="NCBI Taxonomy" id="232991"/>
    <lineage>
        <taxon>Bacteria</taxon>
        <taxon>Bacillati</taxon>
        <taxon>Cyanobacteriota</taxon>
        <taxon>Cyanophyceae</taxon>
        <taxon>Nostocales</taxon>
        <taxon>Calotrichaceae</taxon>
        <taxon>Dulcicalothrix</taxon>
    </lineage>
</organism>
<sequence>MLNTNRKNIIINISDQNNSTQILPCPALISSKADWQSLFLSKYDHPPHKTLEHVLLHHVIAIAQNQFHLEVRKDGKFQQQLVNNGIIQLTPAKISQSLAWTSQGKFLLLSLDPEFIEQATCEITLRRLELIPQFSISDPIILHIALALQADIITGTNTGKLFGESVATMLATHLVKAYAIKVKLKNSRY</sequence>
<keyword evidence="2" id="KW-1185">Reference proteome</keyword>